<sequence length="313" mass="33782">MNTTSTSVPVRRTDAPGSSATSGSAGASLSIGDLAERTGVAPATLRMWEQRHGFPVPDRLESGHRRYSEADVAGVQEVLGRREAGVRLDAAIAEVLAGAQRAAEPRAASVWAELRRHHREVPVHRLTKQTLLSLSWAIEDEFAAKAERAHLFGLFQAEQYYRPARRRWRELSRVAGSAYAFYAPADPDAPTPEGATPVLLDDDSPVRREWAVVCDSHDLPVALTAWELPGQEGVPDRQRLFESAWTIDPTAVRRAARTCAALAAQAGAEGTAAVQFALADEPAPVAADLAAVSALFSRVVAYVDDGHRPRAGR</sequence>
<dbReference type="AlphaFoldDB" id="A0A7Z0C3Y1"/>
<organism evidence="7 8">
    <name type="scientific">Nocardioides marinus</name>
    <dbReference type="NCBI Taxonomy" id="374514"/>
    <lineage>
        <taxon>Bacteria</taxon>
        <taxon>Bacillati</taxon>
        <taxon>Actinomycetota</taxon>
        <taxon>Actinomycetes</taxon>
        <taxon>Propionibacteriales</taxon>
        <taxon>Nocardioidaceae</taxon>
        <taxon>Nocardioides</taxon>
    </lineage>
</organism>
<evidence type="ECO:0000256" key="3">
    <source>
        <dbReference type="ARBA" id="ARBA00023125"/>
    </source>
</evidence>
<dbReference type="Pfam" id="PF10069">
    <property type="entry name" value="DICT"/>
    <property type="match status" value="1"/>
</dbReference>
<dbReference type="SUPFAM" id="SSF46955">
    <property type="entry name" value="Putative DNA-binding domain"/>
    <property type="match status" value="1"/>
</dbReference>
<evidence type="ECO:0000256" key="5">
    <source>
        <dbReference type="SAM" id="MobiDB-lite"/>
    </source>
</evidence>
<dbReference type="PANTHER" id="PTHR30204:SF69">
    <property type="entry name" value="MERR-FAMILY TRANSCRIPTIONAL REGULATOR"/>
    <property type="match status" value="1"/>
</dbReference>
<evidence type="ECO:0000256" key="4">
    <source>
        <dbReference type="ARBA" id="ARBA00023163"/>
    </source>
</evidence>
<dbReference type="GO" id="GO:0003700">
    <property type="term" value="F:DNA-binding transcription factor activity"/>
    <property type="evidence" value="ECO:0007669"/>
    <property type="project" value="InterPro"/>
</dbReference>
<name>A0A7Z0C3Y1_9ACTN</name>
<dbReference type="InterPro" id="IPR019278">
    <property type="entry name" value="DICT_dom"/>
</dbReference>
<dbReference type="RefSeq" id="WP_179530516.1">
    <property type="nucleotide sequence ID" value="NZ_BAAAPP010000012.1"/>
</dbReference>
<dbReference type="PANTHER" id="PTHR30204">
    <property type="entry name" value="REDOX-CYCLING DRUG-SENSING TRANSCRIPTIONAL ACTIVATOR SOXR"/>
    <property type="match status" value="1"/>
</dbReference>
<dbReference type="PROSITE" id="PS50937">
    <property type="entry name" value="HTH_MERR_2"/>
    <property type="match status" value="1"/>
</dbReference>
<accession>A0A7Z0C3Y1</accession>
<dbReference type="SMART" id="SM00422">
    <property type="entry name" value="HTH_MERR"/>
    <property type="match status" value="1"/>
</dbReference>
<keyword evidence="2" id="KW-0805">Transcription regulation</keyword>
<keyword evidence="1" id="KW-0678">Repressor</keyword>
<feature type="compositionally biased region" description="Low complexity" evidence="5">
    <location>
        <begin position="15"/>
        <end position="27"/>
    </location>
</feature>
<dbReference type="InterPro" id="IPR000551">
    <property type="entry name" value="MerR-type_HTH_dom"/>
</dbReference>
<reference evidence="7 8" key="1">
    <citation type="submission" date="2020-07" db="EMBL/GenBank/DDBJ databases">
        <title>Sequencing the genomes of 1000 actinobacteria strains.</title>
        <authorList>
            <person name="Klenk H.-P."/>
        </authorList>
    </citation>
    <scope>NUCLEOTIDE SEQUENCE [LARGE SCALE GENOMIC DNA]</scope>
    <source>
        <strain evidence="7 8">DSM 18248</strain>
    </source>
</reference>
<dbReference type="GO" id="GO:0003677">
    <property type="term" value="F:DNA binding"/>
    <property type="evidence" value="ECO:0007669"/>
    <property type="project" value="UniProtKB-KW"/>
</dbReference>
<dbReference type="Pfam" id="PF13411">
    <property type="entry name" value="MerR_1"/>
    <property type="match status" value="1"/>
</dbReference>
<dbReference type="Gene3D" id="1.10.1660.10">
    <property type="match status" value="1"/>
</dbReference>
<keyword evidence="4" id="KW-0804">Transcription</keyword>
<feature type="domain" description="HTH merR-type" evidence="6">
    <location>
        <begin position="28"/>
        <end position="98"/>
    </location>
</feature>
<feature type="region of interest" description="Disordered" evidence="5">
    <location>
        <begin position="1"/>
        <end position="27"/>
    </location>
</feature>
<comment type="caution">
    <text evidence="7">The sequence shown here is derived from an EMBL/GenBank/DDBJ whole genome shotgun (WGS) entry which is preliminary data.</text>
</comment>
<evidence type="ECO:0000313" key="7">
    <source>
        <dbReference type="EMBL" id="NYI09564.1"/>
    </source>
</evidence>
<evidence type="ECO:0000256" key="1">
    <source>
        <dbReference type="ARBA" id="ARBA00022491"/>
    </source>
</evidence>
<dbReference type="EMBL" id="JACBZI010000001">
    <property type="protein sequence ID" value="NYI09564.1"/>
    <property type="molecule type" value="Genomic_DNA"/>
</dbReference>
<gene>
    <name evidence="7" type="ORF">BKA05_001079</name>
</gene>
<dbReference type="InterPro" id="IPR009061">
    <property type="entry name" value="DNA-bd_dom_put_sf"/>
</dbReference>
<evidence type="ECO:0000313" key="8">
    <source>
        <dbReference type="Proteomes" id="UP000537326"/>
    </source>
</evidence>
<dbReference type="Proteomes" id="UP000537326">
    <property type="component" value="Unassembled WGS sequence"/>
</dbReference>
<proteinExistence type="predicted"/>
<keyword evidence="3 7" id="KW-0238">DNA-binding</keyword>
<protein>
    <submittedName>
        <fullName evidence="7">DNA-binding transcriptional MerR regulator</fullName>
    </submittedName>
</protein>
<evidence type="ECO:0000259" key="6">
    <source>
        <dbReference type="PROSITE" id="PS50937"/>
    </source>
</evidence>
<keyword evidence="8" id="KW-1185">Reference proteome</keyword>
<evidence type="ECO:0000256" key="2">
    <source>
        <dbReference type="ARBA" id="ARBA00023015"/>
    </source>
</evidence>
<dbReference type="InterPro" id="IPR047057">
    <property type="entry name" value="MerR_fam"/>
</dbReference>